<evidence type="ECO:0000313" key="2">
    <source>
        <dbReference type="EMBL" id="XBM00129.1"/>
    </source>
</evidence>
<dbReference type="RefSeq" id="WP_348944494.1">
    <property type="nucleotide sequence ID" value="NZ_CP157355.1"/>
</dbReference>
<keyword evidence="1" id="KW-1133">Transmembrane helix</keyword>
<keyword evidence="1" id="KW-0472">Membrane</keyword>
<feature type="transmembrane region" description="Helical" evidence="1">
    <location>
        <begin position="7"/>
        <end position="27"/>
    </location>
</feature>
<gene>
    <name evidence="2" type="ORF">ABHF33_13835</name>
</gene>
<accession>A0AAU7F8E7</accession>
<dbReference type="AlphaFoldDB" id="A0AAU7F8E7"/>
<dbReference type="EMBL" id="CP157355">
    <property type="protein sequence ID" value="XBM00129.1"/>
    <property type="molecule type" value="Genomic_DNA"/>
</dbReference>
<protein>
    <recommendedName>
        <fullName evidence="3">Type 4 fimbrial biogenesis protein PilX N-terminal domain-containing protein</fullName>
    </recommendedName>
</protein>
<evidence type="ECO:0000256" key="1">
    <source>
        <dbReference type="SAM" id="Phobius"/>
    </source>
</evidence>
<proteinExistence type="predicted"/>
<name>A0AAU7F8E7_9NEIS</name>
<keyword evidence="1" id="KW-0812">Transmembrane</keyword>
<sequence length="484" mass="51172">MMYKQKGVAALTVTTIILFIATIAIMYSNKASFVFQKNSSNNYQYDMALQAAEYGITDIMPILNNDLALLNDADTSNDGSTVFLEKNPVIAAGASCKADPSSSSPYSIKQSHQAKNIPLISSITNVAPGLAYNVLLQATGGKITAISTGCAGNTKADNDTGICAEDGNSNAIVRRVVDLGASLTPAKSAISARGYIDIDTTLTVDLNAGETAKANCGILFGTGGKDKTDSPNNCDATTSGKWNPENDPQFCLSTTQTNSNANNNGFLQIRPTDSNKTTEFDSSLASTSADDFFASYFAGKTKSEIKAEAAQNGMVISPARCPTAAEVTTIRNAATKILWLEGDLSLATACVSLYDSTGSTPIAMVINGNLTGPNPLSMQQFSAMNTFLYVKNVFLSTPVKITNGSIAIEENWDIDALGVIIKDAGNNPVGSNAGANTMKDALSMNPQDSWNKTARGAIHIQYKPISVQISKPSSDKKPDNWIDY</sequence>
<organism evidence="2">
    <name type="scientific">Chitinibacter mangrovi</name>
    <dbReference type="NCBI Taxonomy" id="3153927"/>
    <lineage>
        <taxon>Bacteria</taxon>
        <taxon>Pseudomonadati</taxon>
        <taxon>Pseudomonadota</taxon>
        <taxon>Betaproteobacteria</taxon>
        <taxon>Neisseriales</taxon>
        <taxon>Chitinibacteraceae</taxon>
        <taxon>Chitinibacter</taxon>
    </lineage>
</organism>
<reference evidence="2" key="1">
    <citation type="submission" date="2024-05" db="EMBL/GenBank/DDBJ databases">
        <authorList>
            <person name="Yang L."/>
            <person name="Pan L."/>
        </authorList>
    </citation>
    <scope>NUCLEOTIDE SEQUENCE</scope>
    <source>
        <strain evidence="2">FCG-7</strain>
    </source>
</reference>
<dbReference type="KEGG" id="cmav:ABHF33_13835"/>
<evidence type="ECO:0008006" key="3">
    <source>
        <dbReference type="Google" id="ProtNLM"/>
    </source>
</evidence>